<evidence type="ECO:0000256" key="3">
    <source>
        <dbReference type="SAM" id="MobiDB-lite"/>
    </source>
</evidence>
<evidence type="ECO:0000256" key="2">
    <source>
        <dbReference type="PROSITE-ProRule" id="PRU00529"/>
    </source>
</evidence>
<dbReference type="PANTHER" id="PTHR13452">
    <property type="entry name" value="THUMP DOMAIN CONTAINING PROTEIN 1-RELATED"/>
    <property type="match status" value="1"/>
</dbReference>
<dbReference type="PANTHER" id="PTHR13452:SF10">
    <property type="entry name" value="THUMP DOMAIN-CONTAINING PROTEIN 1"/>
    <property type="match status" value="1"/>
</dbReference>
<dbReference type="EMBL" id="HBUF01595504">
    <property type="protein sequence ID" value="CAG6774635.1"/>
    <property type="molecule type" value="Transcribed_RNA"/>
</dbReference>
<comment type="similarity">
    <text evidence="1">Belongs to the THUMPD1 family.</text>
</comment>
<dbReference type="FunFam" id="3.30.2300.10:FF:000001">
    <property type="entry name" value="THUMP domain-containing protein 1"/>
    <property type="match status" value="1"/>
</dbReference>
<feature type="compositionally biased region" description="Basic and acidic residues" evidence="3">
    <location>
        <begin position="271"/>
        <end position="285"/>
    </location>
</feature>
<sequence>MGKHSKYHPYKKQQNQGGHSKNSNSGTLPIGIKGFLCTFNTMRNQSENQCVKEAYNILNEYLEKINASDTKDPNKKETSDVQEKITNDELDVEEELKNELHDLQNEDVKKRKFQKLDSGAQGNVFIKINDKTIDPVTLGTGIVEDLHKTKQQKTIHLLRLIPVEVTCKSYVDDITKAIGPLLDKYFLGAPTSYCIVFNKRNNNNLERASVIELTALLVKEKNMFHSVDLKQAALTIVFEVIKSVCCISVLPDYYKYMKYNLSMLTYPTDKAQADDKQQQDDKPMEADVEPSETDEKSEYEVKDSDGAVSGEEKEETSVEDNGKSEDKQNEVVA</sequence>
<protein>
    <submittedName>
        <fullName evidence="5">THUMP domain-containing protein 1 homolog</fullName>
    </submittedName>
</protein>
<feature type="compositionally biased region" description="Basic and acidic residues" evidence="3">
    <location>
        <begin position="293"/>
        <end position="305"/>
    </location>
</feature>
<name>A0A8D9AY25_9HEMI</name>
<dbReference type="GO" id="GO:0003723">
    <property type="term" value="F:RNA binding"/>
    <property type="evidence" value="ECO:0007669"/>
    <property type="project" value="UniProtKB-UniRule"/>
</dbReference>
<dbReference type="Gene3D" id="3.30.2300.10">
    <property type="entry name" value="THUMP superfamily"/>
    <property type="match status" value="1"/>
</dbReference>
<evidence type="ECO:0000313" key="5">
    <source>
        <dbReference type="EMBL" id="CAG6774635.1"/>
    </source>
</evidence>
<dbReference type="InterPro" id="IPR040183">
    <property type="entry name" value="THUMPD1-like"/>
</dbReference>
<dbReference type="InterPro" id="IPR004114">
    <property type="entry name" value="THUMP_dom"/>
</dbReference>
<feature type="compositionally biased region" description="Basic residues" evidence="3">
    <location>
        <begin position="1"/>
        <end position="11"/>
    </location>
</feature>
<dbReference type="PROSITE" id="PS51165">
    <property type="entry name" value="THUMP"/>
    <property type="match status" value="1"/>
</dbReference>
<evidence type="ECO:0000256" key="1">
    <source>
        <dbReference type="ARBA" id="ARBA00060731"/>
    </source>
</evidence>
<feature type="compositionally biased region" description="Basic and acidic residues" evidence="3">
    <location>
        <begin position="320"/>
        <end position="333"/>
    </location>
</feature>
<dbReference type="AlphaFoldDB" id="A0A8D9AY25"/>
<dbReference type="CDD" id="cd11717">
    <property type="entry name" value="THUMP_THUMPD1_like"/>
    <property type="match status" value="1"/>
</dbReference>
<reference evidence="5" key="1">
    <citation type="submission" date="2021-05" db="EMBL/GenBank/DDBJ databases">
        <authorList>
            <person name="Alioto T."/>
            <person name="Alioto T."/>
            <person name="Gomez Garrido J."/>
        </authorList>
    </citation>
    <scope>NUCLEOTIDE SEQUENCE</scope>
</reference>
<feature type="compositionally biased region" description="Polar residues" evidence="3">
    <location>
        <begin position="12"/>
        <end position="26"/>
    </location>
</feature>
<evidence type="ECO:0000259" key="4">
    <source>
        <dbReference type="PROSITE" id="PS51165"/>
    </source>
</evidence>
<dbReference type="GO" id="GO:0006400">
    <property type="term" value="P:tRNA modification"/>
    <property type="evidence" value="ECO:0007669"/>
    <property type="project" value="InterPro"/>
</dbReference>
<feature type="domain" description="THUMP" evidence="4">
    <location>
        <begin position="145"/>
        <end position="251"/>
    </location>
</feature>
<accession>A0A8D9AY25</accession>
<proteinExistence type="inferred from homology"/>
<keyword evidence="2" id="KW-0694">RNA-binding</keyword>
<feature type="region of interest" description="Disordered" evidence="3">
    <location>
        <begin position="1"/>
        <end position="26"/>
    </location>
</feature>
<feature type="region of interest" description="Disordered" evidence="3">
    <location>
        <begin position="271"/>
        <end position="333"/>
    </location>
</feature>
<dbReference type="Pfam" id="PF02926">
    <property type="entry name" value="THUMP"/>
    <property type="match status" value="1"/>
</dbReference>
<dbReference type="SUPFAM" id="SSF143437">
    <property type="entry name" value="THUMP domain-like"/>
    <property type="match status" value="1"/>
</dbReference>
<organism evidence="5">
    <name type="scientific">Cacopsylla melanoneura</name>
    <dbReference type="NCBI Taxonomy" id="428564"/>
    <lineage>
        <taxon>Eukaryota</taxon>
        <taxon>Metazoa</taxon>
        <taxon>Ecdysozoa</taxon>
        <taxon>Arthropoda</taxon>
        <taxon>Hexapoda</taxon>
        <taxon>Insecta</taxon>
        <taxon>Pterygota</taxon>
        <taxon>Neoptera</taxon>
        <taxon>Paraneoptera</taxon>
        <taxon>Hemiptera</taxon>
        <taxon>Sternorrhyncha</taxon>
        <taxon>Psylloidea</taxon>
        <taxon>Psyllidae</taxon>
        <taxon>Psyllinae</taxon>
        <taxon>Cacopsylla</taxon>
    </lineage>
</organism>